<proteinExistence type="predicted"/>
<dbReference type="AlphaFoldDB" id="A0A918SMI2"/>
<evidence type="ECO:0000313" key="2">
    <source>
        <dbReference type="EMBL" id="GHA51763.1"/>
    </source>
</evidence>
<feature type="domain" description="Outer membrane protein beta-barrel" evidence="1">
    <location>
        <begin position="172"/>
        <end position="345"/>
    </location>
</feature>
<gene>
    <name evidence="2" type="ORF">GCM10007103_35280</name>
</gene>
<evidence type="ECO:0000259" key="1">
    <source>
        <dbReference type="Pfam" id="PF13568"/>
    </source>
</evidence>
<keyword evidence="3" id="KW-1185">Reference proteome</keyword>
<comment type="caution">
    <text evidence="2">The sequence shown here is derived from an EMBL/GenBank/DDBJ whole genome shotgun (WGS) entry which is preliminary data.</text>
</comment>
<dbReference type="SUPFAM" id="SSF56925">
    <property type="entry name" value="OMPA-like"/>
    <property type="match status" value="1"/>
</dbReference>
<dbReference type="InterPro" id="IPR025665">
    <property type="entry name" value="Beta-barrel_OMP_2"/>
</dbReference>
<evidence type="ECO:0000313" key="3">
    <source>
        <dbReference type="Proteomes" id="UP000610456"/>
    </source>
</evidence>
<dbReference type="Pfam" id="PF13568">
    <property type="entry name" value="OMP_b-brl_2"/>
    <property type="match status" value="1"/>
</dbReference>
<reference evidence="2" key="2">
    <citation type="submission" date="2020-09" db="EMBL/GenBank/DDBJ databases">
        <authorList>
            <person name="Sun Q."/>
            <person name="Kim S."/>
        </authorList>
    </citation>
    <scope>NUCLEOTIDE SEQUENCE</scope>
    <source>
        <strain evidence="2">KCTC 12719</strain>
    </source>
</reference>
<sequence length="374" mass="43377">MAGTPTKISYKISPNGEIKTADISTIKAFGIGETHRYIRHTVNIDRSPEDIKDLSRKRSAEFQEEVLFLRTLLSGENSLLYYKDKEQERFFIKKPDGEVEQLIYKKYSPEGKIIRTNNRFRQQLSDLLICEDISENILMKLNYNRANLMNIFQKYYECRGSEFQIHYATRKGELNLMVKAGVNFTNFGMKQDVYNIVEDFQYEIDPRIGLEIEYIFPMVNQKIAVYMEPSFSMYDAEKEIIIATSEAIPSNPNASGGYRALVNMKYHILDLPLGLRYYMYLDKANHSKMFVNAGASINLLFNSSEIIKSPGNERSDFDFNQTWLPTFFGGIGYRYNEKISVEVRYFPVRPLTDNGGYKLHQNHSFALVAGYTLF</sequence>
<protein>
    <recommendedName>
        <fullName evidence="1">Outer membrane protein beta-barrel domain-containing protein</fullName>
    </recommendedName>
</protein>
<dbReference type="Proteomes" id="UP000610456">
    <property type="component" value="Unassembled WGS sequence"/>
</dbReference>
<accession>A0A918SMI2</accession>
<dbReference type="InterPro" id="IPR011250">
    <property type="entry name" value="OMP/PagP_B-barrel"/>
</dbReference>
<organism evidence="2 3">
    <name type="scientific">Salinimicrobium marinum</name>
    <dbReference type="NCBI Taxonomy" id="680283"/>
    <lineage>
        <taxon>Bacteria</taxon>
        <taxon>Pseudomonadati</taxon>
        <taxon>Bacteroidota</taxon>
        <taxon>Flavobacteriia</taxon>
        <taxon>Flavobacteriales</taxon>
        <taxon>Flavobacteriaceae</taxon>
        <taxon>Salinimicrobium</taxon>
    </lineage>
</organism>
<name>A0A918SMI2_9FLAO</name>
<dbReference type="EMBL" id="BMXB01000030">
    <property type="protein sequence ID" value="GHA51763.1"/>
    <property type="molecule type" value="Genomic_DNA"/>
</dbReference>
<reference evidence="2" key="1">
    <citation type="journal article" date="2014" name="Int. J. Syst. Evol. Microbiol.">
        <title>Complete genome sequence of Corynebacterium casei LMG S-19264T (=DSM 44701T), isolated from a smear-ripened cheese.</title>
        <authorList>
            <consortium name="US DOE Joint Genome Institute (JGI-PGF)"/>
            <person name="Walter F."/>
            <person name="Albersmeier A."/>
            <person name="Kalinowski J."/>
            <person name="Ruckert C."/>
        </authorList>
    </citation>
    <scope>NUCLEOTIDE SEQUENCE</scope>
    <source>
        <strain evidence="2">KCTC 12719</strain>
    </source>
</reference>